<organism evidence="7 8">
    <name type="scientific">Pholiota conissans</name>
    <dbReference type="NCBI Taxonomy" id="109636"/>
    <lineage>
        <taxon>Eukaryota</taxon>
        <taxon>Fungi</taxon>
        <taxon>Dikarya</taxon>
        <taxon>Basidiomycota</taxon>
        <taxon>Agaricomycotina</taxon>
        <taxon>Agaricomycetes</taxon>
        <taxon>Agaricomycetidae</taxon>
        <taxon>Agaricales</taxon>
        <taxon>Agaricineae</taxon>
        <taxon>Strophariaceae</taxon>
        <taxon>Pholiota</taxon>
    </lineage>
</organism>
<evidence type="ECO:0000256" key="3">
    <source>
        <dbReference type="ARBA" id="ARBA00022833"/>
    </source>
</evidence>
<dbReference type="Pfam" id="PF01753">
    <property type="entry name" value="zf-MYND"/>
    <property type="match status" value="1"/>
</dbReference>
<dbReference type="OrthoDB" id="432970at2759"/>
<keyword evidence="2 4" id="KW-0863">Zinc-finger</keyword>
<dbReference type="InterPro" id="IPR027974">
    <property type="entry name" value="DUF4470"/>
</dbReference>
<protein>
    <recommendedName>
        <fullName evidence="6">MYND-type domain-containing protein</fullName>
    </recommendedName>
</protein>
<dbReference type="PANTHER" id="PTHR10237:SF14">
    <property type="entry name" value="MYND-TYPE DOMAIN-CONTAINING PROTEIN"/>
    <property type="match status" value="1"/>
</dbReference>
<dbReference type="SUPFAM" id="SSF144232">
    <property type="entry name" value="HIT/MYND zinc finger-like"/>
    <property type="match status" value="1"/>
</dbReference>
<keyword evidence="8" id="KW-1185">Reference proteome</keyword>
<evidence type="ECO:0000313" key="7">
    <source>
        <dbReference type="EMBL" id="KAF9476997.1"/>
    </source>
</evidence>
<evidence type="ECO:0000256" key="1">
    <source>
        <dbReference type="ARBA" id="ARBA00022723"/>
    </source>
</evidence>
<dbReference type="InterPro" id="IPR024119">
    <property type="entry name" value="TF_DEAF-1"/>
</dbReference>
<feature type="domain" description="MYND-type" evidence="6">
    <location>
        <begin position="1153"/>
        <end position="1191"/>
    </location>
</feature>
<keyword evidence="3" id="KW-0862">Zinc</keyword>
<dbReference type="GO" id="GO:0008270">
    <property type="term" value="F:zinc ion binding"/>
    <property type="evidence" value="ECO:0007669"/>
    <property type="project" value="UniProtKB-KW"/>
</dbReference>
<dbReference type="GO" id="GO:0005634">
    <property type="term" value="C:nucleus"/>
    <property type="evidence" value="ECO:0007669"/>
    <property type="project" value="TreeGrafter"/>
</dbReference>
<comment type="caution">
    <text evidence="7">The sequence shown here is derived from an EMBL/GenBank/DDBJ whole genome shotgun (WGS) entry which is preliminary data.</text>
</comment>
<evidence type="ECO:0000256" key="2">
    <source>
        <dbReference type="ARBA" id="ARBA00022771"/>
    </source>
</evidence>
<accession>A0A9P5YWL0</accession>
<dbReference type="Pfam" id="PF14737">
    <property type="entry name" value="DUF4470"/>
    <property type="match status" value="1"/>
</dbReference>
<dbReference type="InterPro" id="IPR002893">
    <property type="entry name" value="Znf_MYND"/>
</dbReference>
<dbReference type="AlphaFoldDB" id="A0A9P5YWL0"/>
<feature type="region of interest" description="Disordered" evidence="5">
    <location>
        <begin position="764"/>
        <end position="784"/>
    </location>
</feature>
<dbReference type="Proteomes" id="UP000807469">
    <property type="component" value="Unassembled WGS sequence"/>
</dbReference>
<evidence type="ECO:0000256" key="5">
    <source>
        <dbReference type="SAM" id="MobiDB-lite"/>
    </source>
</evidence>
<dbReference type="Gene3D" id="6.10.140.2220">
    <property type="match status" value="1"/>
</dbReference>
<dbReference type="PROSITE" id="PS01360">
    <property type="entry name" value="ZF_MYND_1"/>
    <property type="match status" value="1"/>
</dbReference>
<name>A0A9P5YWL0_9AGAR</name>
<dbReference type="PROSITE" id="PS50865">
    <property type="entry name" value="ZF_MYND_2"/>
    <property type="match status" value="1"/>
</dbReference>
<dbReference type="GO" id="GO:0000981">
    <property type="term" value="F:DNA-binding transcription factor activity, RNA polymerase II-specific"/>
    <property type="evidence" value="ECO:0007669"/>
    <property type="project" value="TreeGrafter"/>
</dbReference>
<sequence length="1196" mass="134834">MVHPVYWPKKWFFYPIGNTPPVCLTQDLAPEKNAEILLLGCGDPRNILYTVYADLAPDFRPLDVTCCDWEPAILARNILLMTMIVDGTSMEVAWSIFYHFFLDEAAHGFLMAQCRTLVQSSSSMKTWKESKYGHFLRFCNEHSLSEVRRHWVLYSESENDTELERIILRNSFLDSMETTIQLYADKICTFRAAGPLFLNMVSDGHITRSYKNFWTTGIPLSKSSQEIDASYPNPTFAYSVAGKKFNVHYGTDPIMAFYMAPALSLGKGGKPPSSVTTEDLVESAKSQFSAWCSAFKTRLSFDEAARITIRFHVGEALAFSQALHIAKEQKTTKTGIHAQSWGGPPIMLDEEDYGLSSTNPAPLLFNVIETSNLSDHVGVVNLLVATVPILQRKPWSIIHTSTLLRLDPKNLPKSALSNSACGDVPTFSMLLGVIPSPHLWHFTTRSNKHEIIASSAFQGQLHESMSWRFISSYVSTVVLRSQDAEIGHFKFTCNEAQLAKIFMGLYLRMFADENQMRNAKKRGDSETLHKQNIVHYNRASFVAFLDLVKGNVQVDWLRTMVLLIELIQNDHTLMIGMNNYQDLMCNLYLRNVHTLFVHTSKYVESLRKADDRFHGWKDIPPIACVVLKIPRKHLKRIENVDADQIQTPMLQCEVYGPNFHNIYSSIHLTFGDISTSVVNGEPQVTVNQDSKGWNGNSPLIVTFYLPSWTLSNAPTTTQIGLHIRSTPSSQSVALMARLGMRLAIFSTSLTDTAHVHIVRHRPDSPQEISHLRNTPGYSRPHPSAKTTDLTMKFNSSRERAVSLVVRTYITDPDAARALASGSKVSTTPVADSAVMVAFDDHLNHLTYPFPIQTNHLVTRIARKSLYIEVESPIRVDFSDARDISHNPFPLAHDENQINLLNIHYLNLDTLTDLRLPRKERDLEWLSYHATMMFSGPEREARVTLRPEDRGALLNVKETIGSILLKYAGLEIHKPQQWTDVFGLSDPNEYGIYTLIFVNGIKFDESSHTVVIDACIVPLVDGIMSKLLPSLHAISKSGITKVNTLADEMQAWKLLLPVVAERCRTWTHTDTCEYRTQGIPVSLDRIEVNPLCSCGKGKNLGRFGTVAEWAPFYEEATRVAIGPLFTFSFMEDAVKSLTDSLDSVQERYMWKSQCATCGDTGLKLRACAGCMKVRYCSRECQKIQWKFHKAACLAART</sequence>
<keyword evidence="1" id="KW-0479">Metal-binding</keyword>
<gene>
    <name evidence="7" type="ORF">BDN70DRAFT_838433</name>
</gene>
<evidence type="ECO:0000259" key="6">
    <source>
        <dbReference type="PROSITE" id="PS50865"/>
    </source>
</evidence>
<evidence type="ECO:0000313" key="8">
    <source>
        <dbReference type="Proteomes" id="UP000807469"/>
    </source>
</evidence>
<evidence type="ECO:0000256" key="4">
    <source>
        <dbReference type="PROSITE-ProRule" id="PRU00134"/>
    </source>
</evidence>
<dbReference type="PANTHER" id="PTHR10237">
    <property type="entry name" value="DEFORMED EPIDERMAL AUTOREGULATORY FACTOR 1 HOMOLOG SUPPRESSIN"/>
    <property type="match status" value="1"/>
</dbReference>
<proteinExistence type="predicted"/>
<dbReference type="EMBL" id="MU155275">
    <property type="protein sequence ID" value="KAF9476997.1"/>
    <property type="molecule type" value="Genomic_DNA"/>
</dbReference>
<reference evidence="7" key="1">
    <citation type="submission" date="2020-11" db="EMBL/GenBank/DDBJ databases">
        <authorList>
            <consortium name="DOE Joint Genome Institute"/>
            <person name="Ahrendt S."/>
            <person name="Riley R."/>
            <person name="Andreopoulos W."/>
            <person name="Labutti K."/>
            <person name="Pangilinan J."/>
            <person name="Ruiz-Duenas F.J."/>
            <person name="Barrasa J.M."/>
            <person name="Sanchez-Garcia M."/>
            <person name="Camarero S."/>
            <person name="Miyauchi S."/>
            <person name="Serrano A."/>
            <person name="Linde D."/>
            <person name="Babiker R."/>
            <person name="Drula E."/>
            <person name="Ayuso-Fernandez I."/>
            <person name="Pacheco R."/>
            <person name="Padilla G."/>
            <person name="Ferreira P."/>
            <person name="Barriuso J."/>
            <person name="Kellner H."/>
            <person name="Castanera R."/>
            <person name="Alfaro M."/>
            <person name="Ramirez L."/>
            <person name="Pisabarro A.G."/>
            <person name="Kuo A."/>
            <person name="Tritt A."/>
            <person name="Lipzen A."/>
            <person name="He G."/>
            <person name="Yan M."/>
            <person name="Ng V."/>
            <person name="Cullen D."/>
            <person name="Martin F."/>
            <person name="Rosso M.-N."/>
            <person name="Henrissat B."/>
            <person name="Hibbett D."/>
            <person name="Martinez A.T."/>
            <person name="Grigoriev I.V."/>
        </authorList>
    </citation>
    <scope>NUCLEOTIDE SEQUENCE</scope>
    <source>
        <strain evidence="7">CIRM-BRFM 674</strain>
    </source>
</reference>